<keyword evidence="4" id="KW-1185">Reference proteome</keyword>
<evidence type="ECO:0000313" key="3">
    <source>
        <dbReference type="EMBL" id="MWA03753.1"/>
    </source>
</evidence>
<organism evidence="3 4">
    <name type="scientific">Actinomadura physcomitrii</name>
    <dbReference type="NCBI Taxonomy" id="2650748"/>
    <lineage>
        <taxon>Bacteria</taxon>
        <taxon>Bacillati</taxon>
        <taxon>Actinomycetota</taxon>
        <taxon>Actinomycetes</taxon>
        <taxon>Streptosporangiales</taxon>
        <taxon>Thermomonosporaceae</taxon>
        <taxon>Actinomadura</taxon>
    </lineage>
</organism>
<dbReference type="AlphaFoldDB" id="A0A6I4MDH7"/>
<feature type="signal peptide" evidence="2">
    <location>
        <begin position="1"/>
        <end position="27"/>
    </location>
</feature>
<evidence type="ECO:0000256" key="1">
    <source>
        <dbReference type="SAM" id="MobiDB-lite"/>
    </source>
</evidence>
<proteinExistence type="predicted"/>
<feature type="region of interest" description="Disordered" evidence="1">
    <location>
        <begin position="21"/>
        <end position="113"/>
    </location>
</feature>
<evidence type="ECO:0000313" key="4">
    <source>
        <dbReference type="Proteomes" id="UP000462055"/>
    </source>
</evidence>
<keyword evidence="2" id="KW-0732">Signal</keyword>
<dbReference type="RefSeq" id="WP_151596280.1">
    <property type="nucleotide sequence ID" value="NZ_WBMS02000021.1"/>
</dbReference>
<reference evidence="3" key="1">
    <citation type="submission" date="2019-12" db="EMBL/GenBank/DDBJ databases">
        <title>Actinomadura physcomitrii sp. nov., a novel actinomycete isolated from moss [Physcomitrium sphaericum (Ludw) Fuernr].</title>
        <authorList>
            <person name="Zhuang X."/>
        </authorList>
    </citation>
    <scope>NUCLEOTIDE SEQUENCE [LARGE SCALE GENOMIC DNA]</scope>
    <source>
        <strain evidence="3">LD22</strain>
    </source>
</reference>
<name>A0A6I4MDH7_9ACTN</name>
<feature type="chain" id="PRO_5038843422" evidence="2">
    <location>
        <begin position="28"/>
        <end position="113"/>
    </location>
</feature>
<comment type="caution">
    <text evidence="3">The sequence shown here is derived from an EMBL/GenBank/DDBJ whole genome shotgun (WGS) entry which is preliminary data.</text>
</comment>
<dbReference type="Proteomes" id="UP000462055">
    <property type="component" value="Unassembled WGS sequence"/>
</dbReference>
<feature type="compositionally biased region" description="Acidic residues" evidence="1">
    <location>
        <begin position="49"/>
        <end position="59"/>
    </location>
</feature>
<dbReference type="EMBL" id="WBMS02000021">
    <property type="protein sequence ID" value="MWA03753.1"/>
    <property type="molecule type" value="Genomic_DNA"/>
</dbReference>
<gene>
    <name evidence="3" type="ORF">F8568_025880</name>
</gene>
<evidence type="ECO:0000256" key="2">
    <source>
        <dbReference type="SAM" id="SignalP"/>
    </source>
</evidence>
<accession>A0A6I4MDH7</accession>
<sequence>MRLLARLLVLSVLTCGAAAATSGVTWASPSPSSGAAPGGDGLVSAFDNTGDDAGDDSWLEVDRSFNLAEGDGSPGSDIVNEVGGASSGMSPGSANGSPSGTSATTSPPRSDDE</sequence>
<feature type="compositionally biased region" description="Low complexity" evidence="1">
    <location>
        <begin position="83"/>
        <end position="113"/>
    </location>
</feature>
<protein>
    <submittedName>
        <fullName evidence="3">Uncharacterized protein</fullName>
    </submittedName>
</protein>